<dbReference type="SMART" id="SM00387">
    <property type="entry name" value="HATPase_c"/>
    <property type="match status" value="1"/>
</dbReference>
<feature type="transmembrane region" description="Helical" evidence="4">
    <location>
        <begin position="65"/>
        <end position="91"/>
    </location>
</feature>
<feature type="transmembrane region" description="Helical" evidence="4">
    <location>
        <begin position="6"/>
        <end position="26"/>
    </location>
</feature>
<evidence type="ECO:0000259" key="5">
    <source>
        <dbReference type="SMART" id="SM00387"/>
    </source>
</evidence>
<feature type="transmembrane region" description="Helical" evidence="4">
    <location>
        <begin position="130"/>
        <end position="149"/>
    </location>
</feature>
<dbReference type="InterPro" id="IPR011712">
    <property type="entry name" value="Sig_transdc_His_kin_sub3_dim/P"/>
</dbReference>
<keyword evidence="1" id="KW-0808">Transferase</keyword>
<evidence type="ECO:0000256" key="4">
    <source>
        <dbReference type="SAM" id="Phobius"/>
    </source>
</evidence>
<keyword evidence="7" id="KW-1185">Reference proteome</keyword>
<dbReference type="InterPro" id="IPR050482">
    <property type="entry name" value="Sensor_HK_TwoCompSys"/>
</dbReference>
<dbReference type="InterPro" id="IPR017205">
    <property type="entry name" value="Sig_transdc_His_kinase_ChrS"/>
</dbReference>
<feature type="transmembrane region" description="Helical" evidence="4">
    <location>
        <begin position="35"/>
        <end position="53"/>
    </location>
</feature>
<evidence type="ECO:0000256" key="1">
    <source>
        <dbReference type="ARBA" id="ARBA00022679"/>
    </source>
</evidence>
<dbReference type="EMBL" id="BAABIL010000306">
    <property type="protein sequence ID" value="GAA4980539.1"/>
    <property type="molecule type" value="Genomic_DNA"/>
</dbReference>
<keyword evidence="3" id="KW-0902">Two-component regulatory system</keyword>
<organism evidence="6 7">
    <name type="scientific">Kineococcus glutinatus</name>
    <dbReference type="NCBI Taxonomy" id="1070872"/>
    <lineage>
        <taxon>Bacteria</taxon>
        <taxon>Bacillati</taxon>
        <taxon>Actinomycetota</taxon>
        <taxon>Actinomycetes</taxon>
        <taxon>Kineosporiales</taxon>
        <taxon>Kineosporiaceae</taxon>
        <taxon>Kineococcus</taxon>
    </lineage>
</organism>
<dbReference type="InterPro" id="IPR036890">
    <property type="entry name" value="HATPase_C_sf"/>
</dbReference>
<keyword evidence="4" id="KW-0812">Transmembrane</keyword>
<gene>
    <name evidence="6" type="ORF">GCM10023225_20870</name>
</gene>
<evidence type="ECO:0000313" key="7">
    <source>
        <dbReference type="Proteomes" id="UP001501195"/>
    </source>
</evidence>
<dbReference type="InterPro" id="IPR003594">
    <property type="entry name" value="HATPase_dom"/>
</dbReference>
<dbReference type="Proteomes" id="UP001501195">
    <property type="component" value="Unassembled WGS sequence"/>
</dbReference>
<dbReference type="SUPFAM" id="SSF55874">
    <property type="entry name" value="ATPase domain of HSP90 chaperone/DNA topoisomerase II/histidine kinase"/>
    <property type="match status" value="1"/>
</dbReference>
<dbReference type="CDD" id="cd16917">
    <property type="entry name" value="HATPase_UhpB-NarQ-NarX-like"/>
    <property type="match status" value="1"/>
</dbReference>
<dbReference type="Pfam" id="PF02518">
    <property type="entry name" value="HATPase_c"/>
    <property type="match status" value="1"/>
</dbReference>
<protein>
    <submittedName>
        <fullName evidence="6">Sensor histidine kinase</fullName>
    </submittedName>
</protein>
<dbReference type="GO" id="GO:0016301">
    <property type="term" value="F:kinase activity"/>
    <property type="evidence" value="ECO:0007669"/>
    <property type="project" value="UniProtKB-KW"/>
</dbReference>
<keyword evidence="2 6" id="KW-0418">Kinase</keyword>
<keyword evidence="4" id="KW-1133">Transmembrane helix</keyword>
<comment type="caution">
    <text evidence="6">The sequence shown here is derived from an EMBL/GenBank/DDBJ whole genome shotgun (WGS) entry which is preliminary data.</text>
</comment>
<reference evidence="7" key="1">
    <citation type="journal article" date="2019" name="Int. J. Syst. Evol. Microbiol.">
        <title>The Global Catalogue of Microorganisms (GCM) 10K type strain sequencing project: providing services to taxonomists for standard genome sequencing and annotation.</title>
        <authorList>
            <consortium name="The Broad Institute Genomics Platform"/>
            <consortium name="The Broad Institute Genome Sequencing Center for Infectious Disease"/>
            <person name="Wu L."/>
            <person name="Ma J."/>
        </authorList>
    </citation>
    <scope>NUCLEOTIDE SEQUENCE [LARGE SCALE GENOMIC DNA]</scope>
    <source>
        <strain evidence="7">JCM 18126</strain>
    </source>
</reference>
<dbReference type="PANTHER" id="PTHR24421">
    <property type="entry name" value="NITRATE/NITRITE SENSOR PROTEIN NARX-RELATED"/>
    <property type="match status" value="1"/>
</dbReference>
<evidence type="ECO:0000256" key="3">
    <source>
        <dbReference type="ARBA" id="ARBA00023012"/>
    </source>
</evidence>
<accession>A0ABP9HX72</accession>
<keyword evidence="4" id="KW-0472">Membrane</keyword>
<evidence type="ECO:0000256" key="2">
    <source>
        <dbReference type="ARBA" id="ARBA00022777"/>
    </source>
</evidence>
<dbReference type="PIRSF" id="PIRSF037434">
    <property type="entry name" value="STHK_ChrS"/>
    <property type="match status" value="1"/>
</dbReference>
<dbReference type="Pfam" id="PF07730">
    <property type="entry name" value="HisKA_3"/>
    <property type="match status" value="1"/>
</dbReference>
<proteinExistence type="predicted"/>
<feature type="domain" description="Histidine kinase/HSP90-like ATPase" evidence="5">
    <location>
        <begin position="295"/>
        <end position="390"/>
    </location>
</feature>
<feature type="transmembrane region" description="Helical" evidence="4">
    <location>
        <begin position="103"/>
        <end position="124"/>
    </location>
</feature>
<sequence length="393" mass="41422">MWITTVIGWHVVFYVMLGIAATALVVRGDGSPTPWLLLLGLAAGYGVLAVPVARVEWSWRGRAYLGVLTAGLGALLAVRPDLNFLLFIAFPQTWFYSRDRREGTVWTVLLAVAATAGLAAAYGPGSLEEVAGGLGVSVLFSFALGWWITSIIEQSRERSELIAALESTREELARAHHDAGVAAERERFAREVHDTLAQSFTSIVLLAQTAATLARSPAADRPGALERIAERIDLVEETARDGLAEARTVVAAMTPVGLADATLVEALEQLAQRVGRESGVDVHLEVDGRPELGRAQEVVLLRAAQEALSNVRRHARARSARLRLVTAAGTTTLEVSDDGVGFDTVAGAERPAGYGLSGMLGRVADAGGAAVVDSAPGRGTRVAVTVPAGRGAP</sequence>
<dbReference type="Gene3D" id="3.30.565.10">
    <property type="entry name" value="Histidine kinase-like ATPase, C-terminal domain"/>
    <property type="match status" value="1"/>
</dbReference>
<dbReference type="RefSeq" id="WP_345712469.1">
    <property type="nucleotide sequence ID" value="NZ_BAABIL010000306.1"/>
</dbReference>
<dbReference type="Gene3D" id="1.20.5.1930">
    <property type="match status" value="1"/>
</dbReference>
<evidence type="ECO:0000313" key="6">
    <source>
        <dbReference type="EMBL" id="GAA4980539.1"/>
    </source>
</evidence>
<name>A0ABP9HX72_9ACTN</name>